<sequence length="161" mass="16774">MKSLAKTLQTACVCALALTAPAFAADEYNVSSGLTASGAPLGLHGIDPVAFLSLGNRFDGAASFAADHDGVAYYFASAANRNAFEADPSAFLPQNGGFCTFGVSKGKKFDGDPKFAAIVDGKLYVFLNEAVMRLFQKEQAGVIADAAANWPDIRSVPATEL</sequence>
<dbReference type="NCBIfam" id="NF041384">
    <property type="entry name" value="YHS_seleno_dom"/>
    <property type="match status" value="1"/>
</dbReference>
<accession>A0A9X1K3F3</accession>
<gene>
    <name evidence="2" type="ORF">KX928_17115</name>
</gene>
<keyword evidence="1" id="KW-0732">Signal</keyword>
<dbReference type="EMBL" id="JAHXDN010000005">
    <property type="protein sequence ID" value="MBW4709513.1"/>
    <property type="molecule type" value="Genomic_DNA"/>
</dbReference>
<organism evidence="2 3">
    <name type="scientific">Roseobacter insulae</name>
    <dbReference type="NCBI Taxonomy" id="2859783"/>
    <lineage>
        <taxon>Bacteria</taxon>
        <taxon>Pseudomonadati</taxon>
        <taxon>Pseudomonadota</taxon>
        <taxon>Alphaproteobacteria</taxon>
        <taxon>Rhodobacterales</taxon>
        <taxon>Roseobacteraceae</taxon>
        <taxon>Roseobacter</taxon>
    </lineage>
</organism>
<evidence type="ECO:0000313" key="2">
    <source>
        <dbReference type="EMBL" id="MBW4709513.1"/>
    </source>
</evidence>
<dbReference type="RefSeq" id="WP_219505148.1">
    <property type="nucleotide sequence ID" value="NZ_JAHXDN010000005.1"/>
</dbReference>
<reference evidence="2" key="1">
    <citation type="submission" date="2021-07" db="EMBL/GenBank/DDBJ databases">
        <title>Roseobacter insulae sp. nov., isolated from a tidal flat.</title>
        <authorList>
            <person name="Park S."/>
            <person name="Yoon J.-H."/>
        </authorList>
    </citation>
    <scope>NUCLEOTIDE SEQUENCE</scope>
    <source>
        <strain evidence="2">YSTF-M11</strain>
    </source>
</reference>
<comment type="caution">
    <text evidence="2">The sequence shown here is derived from an EMBL/GenBank/DDBJ whole genome shotgun (WGS) entry which is preliminary data.</text>
</comment>
<name>A0A9X1K3F3_9RHOB</name>
<evidence type="ECO:0000313" key="3">
    <source>
        <dbReference type="Proteomes" id="UP001138661"/>
    </source>
</evidence>
<evidence type="ECO:0000256" key="1">
    <source>
        <dbReference type="SAM" id="SignalP"/>
    </source>
</evidence>
<feature type="signal peptide" evidence="1">
    <location>
        <begin position="1"/>
        <end position="24"/>
    </location>
</feature>
<dbReference type="Proteomes" id="UP001138661">
    <property type="component" value="Unassembled WGS sequence"/>
</dbReference>
<proteinExistence type="predicted"/>
<protein>
    <recommendedName>
        <fullName evidence="4">YHS domain-containing protein</fullName>
    </recommendedName>
</protein>
<dbReference type="AlphaFoldDB" id="A0A9X1K3F3"/>
<feature type="chain" id="PRO_5040760889" description="YHS domain-containing protein" evidence="1">
    <location>
        <begin position="25"/>
        <end position="161"/>
    </location>
</feature>
<evidence type="ECO:0008006" key="4">
    <source>
        <dbReference type="Google" id="ProtNLM"/>
    </source>
</evidence>
<keyword evidence="3" id="KW-1185">Reference proteome</keyword>